<dbReference type="InterPro" id="IPR011009">
    <property type="entry name" value="Kinase-like_dom_sf"/>
</dbReference>
<dbReference type="AlphaFoldDB" id="A0A9N9D271"/>
<proteinExistence type="predicted"/>
<name>A0A9N9D271_FUNMO</name>
<reference evidence="1" key="1">
    <citation type="submission" date="2021-06" db="EMBL/GenBank/DDBJ databases">
        <authorList>
            <person name="Kallberg Y."/>
            <person name="Tangrot J."/>
            <person name="Rosling A."/>
        </authorList>
    </citation>
    <scope>NUCLEOTIDE SEQUENCE</scope>
    <source>
        <strain evidence="1">87-6 pot B 2015</strain>
    </source>
</reference>
<gene>
    <name evidence="1" type="ORF">FMOSSE_LOCUS10185</name>
</gene>
<dbReference type="SUPFAM" id="SSF56112">
    <property type="entry name" value="Protein kinase-like (PK-like)"/>
    <property type="match status" value="1"/>
</dbReference>
<dbReference type="Proteomes" id="UP000789375">
    <property type="component" value="Unassembled WGS sequence"/>
</dbReference>
<accession>A0A9N9D271</accession>
<evidence type="ECO:0000313" key="2">
    <source>
        <dbReference type="Proteomes" id="UP000789375"/>
    </source>
</evidence>
<dbReference type="EMBL" id="CAJVPP010003257">
    <property type="protein sequence ID" value="CAG8624965.1"/>
    <property type="molecule type" value="Genomic_DNA"/>
</dbReference>
<keyword evidence="2" id="KW-1185">Reference proteome</keyword>
<organism evidence="1 2">
    <name type="scientific">Funneliformis mosseae</name>
    <name type="common">Endomycorrhizal fungus</name>
    <name type="synonym">Glomus mosseae</name>
    <dbReference type="NCBI Taxonomy" id="27381"/>
    <lineage>
        <taxon>Eukaryota</taxon>
        <taxon>Fungi</taxon>
        <taxon>Fungi incertae sedis</taxon>
        <taxon>Mucoromycota</taxon>
        <taxon>Glomeromycotina</taxon>
        <taxon>Glomeromycetes</taxon>
        <taxon>Glomerales</taxon>
        <taxon>Glomeraceae</taxon>
        <taxon>Funneliformis</taxon>
    </lineage>
</organism>
<evidence type="ECO:0000313" key="1">
    <source>
        <dbReference type="EMBL" id="CAG8624965.1"/>
    </source>
</evidence>
<comment type="caution">
    <text evidence="1">The sequence shown here is derived from an EMBL/GenBank/DDBJ whole genome shotgun (WGS) entry which is preliminary data.</text>
</comment>
<protein>
    <submittedName>
        <fullName evidence="1">10718_t:CDS:1</fullName>
    </submittedName>
</protein>
<sequence>MSLMPEYDLSFRQSILNAEEKETAHSEFDFSDVLTLAEVKKIQTESGYYKLEIVYQCYLMQKLEHFVSKHPEIELKFSILEIKVTEKEDDWVQNTSIAQLCQFLETLLQSNVDRKEVTGILTTCHHIQFIKAVCIEDFTNNSDIHFFQSSVFPLKEAGSHYLTHFLMANPELLGFSLPTITYKNITLEATKILGIGATSTAYLLNTNYVLKVYRPTYSKQAHVKRDILQCLEAGGIYHIPHFMECEKTVKTNAEYILLSGVGLSIDETDNSVNQQIFTELLDILKQTHNLGIAHRDIQTTYQGTIKTASNNVLKQLGYGWEKFASQKMQNRLYNMDTEEFGLIKEFWNNELNTPHWIKCCEAADNEDYDKLKLLFNYI</sequence>